<evidence type="ECO:0000313" key="2">
    <source>
        <dbReference type="Proteomes" id="UP000614350"/>
    </source>
</evidence>
<sequence>MKISQLDLKLQNTRDSAGRWIKCCQACLLRMNVRSVIGWDRSIVIYRLSMPVVLQSTMRKCLGGLSSEGKVKRRVLLSFIEISRLGPRIPKHEGSCRKAEEVLSMSTLEIFGRRPQLSGRQFYGEGG</sequence>
<keyword evidence="2" id="KW-1185">Reference proteome</keyword>
<gene>
    <name evidence="1" type="ORF">HZH66_013692</name>
</gene>
<dbReference type="Proteomes" id="UP000614350">
    <property type="component" value="Unassembled WGS sequence"/>
</dbReference>
<dbReference type="EMBL" id="JACSEA010000019">
    <property type="protein sequence ID" value="KAF7382260.1"/>
    <property type="molecule type" value="Genomic_DNA"/>
</dbReference>
<organism evidence="1 2">
    <name type="scientific">Vespula vulgaris</name>
    <name type="common">Yellow jacket</name>
    <name type="synonym">Wasp</name>
    <dbReference type="NCBI Taxonomy" id="7454"/>
    <lineage>
        <taxon>Eukaryota</taxon>
        <taxon>Metazoa</taxon>
        <taxon>Ecdysozoa</taxon>
        <taxon>Arthropoda</taxon>
        <taxon>Hexapoda</taxon>
        <taxon>Insecta</taxon>
        <taxon>Pterygota</taxon>
        <taxon>Neoptera</taxon>
        <taxon>Endopterygota</taxon>
        <taxon>Hymenoptera</taxon>
        <taxon>Apocrita</taxon>
        <taxon>Aculeata</taxon>
        <taxon>Vespoidea</taxon>
        <taxon>Vespidae</taxon>
        <taxon>Vespinae</taxon>
        <taxon>Vespula</taxon>
    </lineage>
</organism>
<evidence type="ECO:0000313" key="1">
    <source>
        <dbReference type="EMBL" id="KAF7382260.1"/>
    </source>
</evidence>
<protein>
    <submittedName>
        <fullName evidence="1">Uncharacterized protein</fullName>
    </submittedName>
</protein>
<comment type="caution">
    <text evidence="1">The sequence shown here is derived from an EMBL/GenBank/DDBJ whole genome shotgun (WGS) entry which is preliminary data.</text>
</comment>
<name>A0A834MRA9_VESVU</name>
<dbReference type="AlphaFoldDB" id="A0A834MRA9"/>
<proteinExistence type="predicted"/>
<accession>A0A834MRA9</accession>
<reference evidence="1" key="1">
    <citation type="journal article" date="2020" name="G3 (Bethesda)">
        <title>High-Quality Assemblies for Three Invasive Social Wasps from the &lt;i&gt;Vespula&lt;/i&gt; Genus.</title>
        <authorList>
            <person name="Harrop T.W.R."/>
            <person name="Guhlin J."/>
            <person name="McLaughlin G.M."/>
            <person name="Permina E."/>
            <person name="Stockwell P."/>
            <person name="Gilligan J."/>
            <person name="Le Lec M.F."/>
            <person name="Gruber M.A.M."/>
            <person name="Quinn O."/>
            <person name="Lovegrove M."/>
            <person name="Duncan E.J."/>
            <person name="Remnant E.J."/>
            <person name="Van Eeckhoven J."/>
            <person name="Graham B."/>
            <person name="Knapp R.A."/>
            <person name="Langford K.W."/>
            <person name="Kronenberg Z."/>
            <person name="Press M.O."/>
            <person name="Eacker S.M."/>
            <person name="Wilson-Rankin E.E."/>
            <person name="Purcell J."/>
            <person name="Lester P.J."/>
            <person name="Dearden P.K."/>
        </authorList>
    </citation>
    <scope>NUCLEOTIDE SEQUENCE</scope>
    <source>
        <strain evidence="1">Marl-1</strain>
    </source>
</reference>